<evidence type="ECO:0000313" key="2">
    <source>
        <dbReference type="EMBL" id="KAK8247454.1"/>
    </source>
</evidence>
<gene>
    <name evidence="2" type="ORF">HDK90DRAFT_540343</name>
</gene>
<reference evidence="2 3" key="1">
    <citation type="submission" date="2024-04" db="EMBL/GenBank/DDBJ databases">
        <title>Phyllosticta paracitricarpa is synonymous to the EU quarantine fungus P. citricarpa based on phylogenomic analyses.</title>
        <authorList>
            <consortium name="Lawrence Berkeley National Laboratory"/>
            <person name="Van Ingen-Buijs V.A."/>
            <person name="Van Westerhoven A.C."/>
            <person name="Haridas S."/>
            <person name="Skiadas P."/>
            <person name="Martin F."/>
            <person name="Groenewald J.Z."/>
            <person name="Crous P.W."/>
            <person name="Seidl M.F."/>
        </authorList>
    </citation>
    <scope>NUCLEOTIDE SEQUENCE [LARGE SCALE GENOMIC DNA]</scope>
    <source>
        <strain evidence="2 3">CBS 123374</strain>
    </source>
</reference>
<sequence>NRSHGHPSSNYLIKHISLRCFHLTSIWIARIEITLFHPQLGMSTKAAMPSLTLSDVLSMATSTSEEQTKFVESLNELNVEPITDREQREALHEKLNRLPTDMQHDAYQSVSRVWDVFINDDMASGCNGLDDKTGQEVSVESGSPREESANHEGAGLCKLEDESEFKDQSGKTGSPSGAQVTLASVHPSDLLAMPTSTPEEESKFAEEVAKVNIKLMDKQLQVMLSKKMKSLLPDMMIEAYVSWSRAWEAFIDEDTESESEEQDDESCEQEPREYLVAFISTGKSEAMRKAQRTMFRHTMHNEGWCMCPFGTPLELKNWDRSTPLSVQEALKVTKVAIGSGVDVCCELHVTMLAYHLHITLYDVEGRFKGRDPLLTVIRKTEGEPLKYAGLKNHGMGPELFADGAHDHEFLPGFYVVERQDDISI</sequence>
<dbReference type="Proteomes" id="UP001492380">
    <property type="component" value="Unassembled WGS sequence"/>
</dbReference>
<evidence type="ECO:0000256" key="1">
    <source>
        <dbReference type="SAM" id="MobiDB-lite"/>
    </source>
</evidence>
<organism evidence="2 3">
    <name type="scientific">Phyllosticta capitalensis</name>
    <dbReference type="NCBI Taxonomy" id="121624"/>
    <lineage>
        <taxon>Eukaryota</taxon>
        <taxon>Fungi</taxon>
        <taxon>Dikarya</taxon>
        <taxon>Ascomycota</taxon>
        <taxon>Pezizomycotina</taxon>
        <taxon>Dothideomycetes</taxon>
        <taxon>Dothideomycetes incertae sedis</taxon>
        <taxon>Botryosphaeriales</taxon>
        <taxon>Phyllostictaceae</taxon>
        <taxon>Phyllosticta</taxon>
    </lineage>
</organism>
<name>A0ABR1Z4X5_9PEZI</name>
<keyword evidence="3" id="KW-1185">Reference proteome</keyword>
<feature type="non-terminal residue" evidence="2">
    <location>
        <position position="1"/>
    </location>
</feature>
<proteinExistence type="predicted"/>
<evidence type="ECO:0000313" key="3">
    <source>
        <dbReference type="Proteomes" id="UP001492380"/>
    </source>
</evidence>
<comment type="caution">
    <text evidence="2">The sequence shown here is derived from an EMBL/GenBank/DDBJ whole genome shotgun (WGS) entry which is preliminary data.</text>
</comment>
<feature type="region of interest" description="Disordered" evidence="1">
    <location>
        <begin position="127"/>
        <end position="157"/>
    </location>
</feature>
<protein>
    <submittedName>
        <fullName evidence="2">Uncharacterized protein</fullName>
    </submittedName>
</protein>
<dbReference type="EMBL" id="JBBWRZ010000001">
    <property type="protein sequence ID" value="KAK8247454.1"/>
    <property type="molecule type" value="Genomic_DNA"/>
</dbReference>
<accession>A0ABR1Z4X5</accession>